<evidence type="ECO:0000256" key="1">
    <source>
        <dbReference type="SAM" id="MobiDB-lite"/>
    </source>
</evidence>
<evidence type="ECO:0000313" key="3">
    <source>
        <dbReference type="EMBL" id="BDG01805.1"/>
    </source>
</evidence>
<gene>
    <name evidence="3" type="primary">lig_1</name>
    <name evidence="3" type="ORF">AMOR_08010</name>
</gene>
<feature type="domain" description="DNA ligase D polymerase" evidence="2">
    <location>
        <begin position="32"/>
        <end position="290"/>
    </location>
</feature>
<dbReference type="Proteomes" id="UP001162891">
    <property type="component" value="Chromosome"/>
</dbReference>
<feature type="region of interest" description="Disordered" evidence="1">
    <location>
        <begin position="296"/>
        <end position="317"/>
    </location>
</feature>
<evidence type="ECO:0000259" key="2">
    <source>
        <dbReference type="Pfam" id="PF21686"/>
    </source>
</evidence>
<dbReference type="EMBL" id="AP025591">
    <property type="protein sequence ID" value="BDG01805.1"/>
    <property type="molecule type" value="Genomic_DNA"/>
</dbReference>
<evidence type="ECO:0000313" key="4">
    <source>
        <dbReference type="Proteomes" id="UP001162891"/>
    </source>
</evidence>
<reference evidence="4" key="1">
    <citation type="journal article" date="2022" name="Int. J. Syst. Evol. Microbiol.">
        <title>Anaeromyxobacter oryzae sp. nov., Anaeromyxobacter diazotrophicus sp. nov. and Anaeromyxobacter paludicola sp. nov., isolated from paddy soils.</title>
        <authorList>
            <person name="Itoh H."/>
            <person name="Xu Z."/>
            <person name="Mise K."/>
            <person name="Masuda Y."/>
            <person name="Ushijima N."/>
            <person name="Hayakawa C."/>
            <person name="Shiratori Y."/>
            <person name="Senoo K."/>
        </authorList>
    </citation>
    <scope>NUCLEOTIDE SEQUENCE [LARGE SCALE GENOMIC DNA]</scope>
    <source>
        <strain evidence="4">Red232</strain>
    </source>
</reference>
<name>A0ABM7WQR6_9BACT</name>
<dbReference type="RefSeq" id="WP_248358654.1">
    <property type="nucleotide sequence ID" value="NZ_AP025591.1"/>
</dbReference>
<sequence>MSAPDVLELAVGGRTVRITRPEKILYPATGFTKRDLVEYLVAVAPAMLPHLAGRAVTLARFPDGVDGGYWFQANCPGGKPDWLPVAEVTGTRGQTLRYCRLEEPAALAWAANTGAIELHPFLARADRPGAPTALVFDLDPAPPAALLEAAAAALVVRRLLARAGLAALPKTSGASGLHVVVPLDGTQTFDETKAFVRAAAEALAAAAPDRFAARLSRSGRGGKVLIDWRQNAGGLQTVAPYSLRGTPLPLVSTPVSWDEVEDAVRAGDAARLAFGPAEVLARLERLGDPFAPALAGGQRVPAADPSAEPPWADAPPA</sequence>
<dbReference type="PANTHER" id="PTHR42705:SF2">
    <property type="entry name" value="BIFUNCTIONAL NON-HOMOLOGOUS END JOINING PROTEIN LIGD"/>
    <property type="match status" value="1"/>
</dbReference>
<organism evidence="3 4">
    <name type="scientific">Anaeromyxobacter oryzae</name>
    <dbReference type="NCBI Taxonomy" id="2918170"/>
    <lineage>
        <taxon>Bacteria</taxon>
        <taxon>Pseudomonadati</taxon>
        <taxon>Myxococcota</taxon>
        <taxon>Myxococcia</taxon>
        <taxon>Myxococcales</taxon>
        <taxon>Cystobacterineae</taxon>
        <taxon>Anaeromyxobacteraceae</taxon>
        <taxon>Anaeromyxobacter</taxon>
    </lineage>
</organism>
<protein>
    <submittedName>
        <fullName evidence="3">ATP-dependent DNA ligase</fullName>
    </submittedName>
</protein>
<dbReference type="GO" id="GO:0016874">
    <property type="term" value="F:ligase activity"/>
    <property type="evidence" value="ECO:0007669"/>
    <property type="project" value="UniProtKB-KW"/>
</dbReference>
<dbReference type="InterPro" id="IPR014145">
    <property type="entry name" value="LigD_pol_dom"/>
</dbReference>
<keyword evidence="3" id="KW-0436">Ligase</keyword>
<dbReference type="Gene3D" id="3.90.920.10">
    <property type="entry name" value="DNA primase, PRIM domain"/>
    <property type="match status" value="1"/>
</dbReference>
<keyword evidence="4" id="KW-1185">Reference proteome</keyword>
<dbReference type="PANTHER" id="PTHR42705">
    <property type="entry name" value="BIFUNCTIONAL NON-HOMOLOGOUS END JOINING PROTEIN LIGD"/>
    <property type="match status" value="1"/>
</dbReference>
<dbReference type="NCBIfam" id="TIGR02778">
    <property type="entry name" value="ligD_pol"/>
    <property type="match status" value="1"/>
</dbReference>
<accession>A0ABM7WQR6</accession>
<proteinExistence type="predicted"/>
<dbReference type="Pfam" id="PF21686">
    <property type="entry name" value="LigD_Prim-Pol"/>
    <property type="match status" value="1"/>
</dbReference>
<dbReference type="InterPro" id="IPR052171">
    <property type="entry name" value="NHEJ_LigD"/>
</dbReference>